<organism evidence="7 8">
    <name type="scientific">Clarias magur</name>
    <name type="common">Asian catfish</name>
    <name type="synonym">Macropteronotus magur</name>
    <dbReference type="NCBI Taxonomy" id="1594786"/>
    <lineage>
        <taxon>Eukaryota</taxon>
        <taxon>Metazoa</taxon>
        <taxon>Chordata</taxon>
        <taxon>Craniata</taxon>
        <taxon>Vertebrata</taxon>
        <taxon>Euteleostomi</taxon>
        <taxon>Actinopterygii</taxon>
        <taxon>Neopterygii</taxon>
        <taxon>Teleostei</taxon>
        <taxon>Ostariophysi</taxon>
        <taxon>Siluriformes</taxon>
        <taxon>Clariidae</taxon>
        <taxon>Clarias</taxon>
    </lineage>
</organism>
<reference evidence="7" key="1">
    <citation type="submission" date="2020-07" db="EMBL/GenBank/DDBJ databases">
        <title>Clarias magur genome sequencing, assembly and annotation.</title>
        <authorList>
            <person name="Kushwaha B."/>
            <person name="Kumar R."/>
            <person name="Das P."/>
            <person name="Joshi C.G."/>
            <person name="Kumar D."/>
            <person name="Nagpure N.S."/>
            <person name="Pandey M."/>
            <person name="Agarwal S."/>
            <person name="Srivastava S."/>
            <person name="Singh M."/>
            <person name="Sahoo L."/>
            <person name="Jayasankar P."/>
            <person name="Meher P.K."/>
            <person name="Koringa P.G."/>
            <person name="Iquebal M.A."/>
            <person name="Das S.P."/>
            <person name="Bit A."/>
            <person name="Patnaik S."/>
            <person name="Patel N."/>
            <person name="Shah T.M."/>
            <person name="Hinsu A."/>
            <person name="Jena J.K."/>
        </authorList>
    </citation>
    <scope>NUCLEOTIDE SEQUENCE</scope>
    <source>
        <strain evidence="7">CIFAMagur01</strain>
        <tissue evidence="7">Testis</tissue>
    </source>
</reference>
<feature type="compositionally biased region" description="Acidic residues" evidence="5">
    <location>
        <begin position="91"/>
        <end position="105"/>
    </location>
</feature>
<evidence type="ECO:0000256" key="2">
    <source>
        <dbReference type="ARBA" id="ARBA00023054"/>
    </source>
</evidence>
<evidence type="ECO:0000313" key="8">
    <source>
        <dbReference type="Proteomes" id="UP000727407"/>
    </source>
</evidence>
<dbReference type="Proteomes" id="UP000727407">
    <property type="component" value="Unassembled WGS sequence"/>
</dbReference>
<feature type="coiled-coil region" evidence="4">
    <location>
        <begin position="124"/>
        <end position="158"/>
    </location>
</feature>
<dbReference type="GO" id="GO:0060271">
    <property type="term" value="P:cilium assembly"/>
    <property type="evidence" value="ECO:0007669"/>
    <property type="project" value="TreeGrafter"/>
</dbReference>
<evidence type="ECO:0000256" key="1">
    <source>
        <dbReference type="ARBA" id="ARBA00004138"/>
    </source>
</evidence>
<sequence length="432" mass="50278">MEEQSLQETGSDVKSEDPDVAEAGDLRDSDDLTKPEDESRAEETEAQAQTGVVDEETGQVAGEEDEDNLQNPEEDVEASVADDAPGTENDFQNENEEHEPEDQEEETKSVKEEDDQRPCTADLQENLEVVSDDEQKLLQELQTEHEKLSQLNHQLQSKLSEYFLLKSRTERHFLHGEVFTKEECLQRYPVILEKVKKEMEHKKQKQLEQPHVDGLHRQNDAKLEQIEREQSKLASTEREMLVTFLEQAMGKTEAQAEAERLLTAARECEDEYVSVRQESFKMNSKVVKLEAGLHARERALDGDMHKIDFEQLQIENETYKDKLEECKEDLIKLKKMIPHNDQILMHFKEKLRFNQGVNQTKRARFDELDALVLREHQTLTQIMQARDVLRFDNLHKRQDCGLLGNPTLLRDLEDTEDEREALERQVEMLKRS</sequence>
<feature type="region of interest" description="Disordered" evidence="5">
    <location>
        <begin position="1"/>
        <end position="119"/>
    </location>
</feature>
<keyword evidence="3" id="KW-0966">Cell projection</keyword>
<dbReference type="PANTHER" id="PTHR15654:SF1">
    <property type="entry name" value="COILED-COIL DOMAIN-CONTAINING PROTEIN 96"/>
    <property type="match status" value="1"/>
</dbReference>
<feature type="compositionally biased region" description="Polar residues" evidence="5">
    <location>
        <begin position="1"/>
        <end position="10"/>
    </location>
</feature>
<protein>
    <submittedName>
        <fullName evidence="7">Coiled-coil domain-containing protein 96</fullName>
    </submittedName>
</protein>
<feature type="compositionally biased region" description="Acidic residues" evidence="5">
    <location>
        <begin position="53"/>
        <end position="77"/>
    </location>
</feature>
<dbReference type="PANTHER" id="PTHR15654">
    <property type="entry name" value="COILED-COIL DOMAIN-CONTAINING PROTEIN 113-RELATED"/>
    <property type="match status" value="1"/>
</dbReference>
<name>A0A8J4TZZ2_CLAMG</name>
<feature type="compositionally biased region" description="Basic and acidic residues" evidence="5">
    <location>
        <begin position="24"/>
        <end position="43"/>
    </location>
</feature>
<dbReference type="AlphaFoldDB" id="A0A8J4TZZ2"/>
<dbReference type="InterPro" id="IPR025254">
    <property type="entry name" value="CCDC113/CCDC96_CC"/>
</dbReference>
<keyword evidence="8" id="KW-1185">Reference proteome</keyword>
<proteinExistence type="predicted"/>
<dbReference type="GO" id="GO:0036064">
    <property type="term" value="C:ciliary basal body"/>
    <property type="evidence" value="ECO:0007669"/>
    <property type="project" value="TreeGrafter"/>
</dbReference>
<evidence type="ECO:0000256" key="3">
    <source>
        <dbReference type="ARBA" id="ARBA00023273"/>
    </source>
</evidence>
<feature type="coiled-coil region" evidence="4">
    <location>
        <begin position="309"/>
        <end position="336"/>
    </location>
</feature>
<evidence type="ECO:0000259" key="6">
    <source>
        <dbReference type="Pfam" id="PF13870"/>
    </source>
</evidence>
<comment type="subcellular location">
    <subcellularLocation>
        <location evidence="1">Cell projection</location>
        <location evidence="1">Cilium</location>
    </subcellularLocation>
</comment>
<dbReference type="Pfam" id="PF13870">
    <property type="entry name" value="CCDC113_CCDC96_CC"/>
    <property type="match status" value="1"/>
</dbReference>
<dbReference type="GO" id="GO:0005930">
    <property type="term" value="C:axoneme"/>
    <property type="evidence" value="ECO:0007669"/>
    <property type="project" value="TreeGrafter"/>
</dbReference>
<dbReference type="InterPro" id="IPR051885">
    <property type="entry name" value="CC_CF"/>
</dbReference>
<evidence type="ECO:0000256" key="4">
    <source>
        <dbReference type="SAM" id="Coils"/>
    </source>
</evidence>
<feature type="coiled-coil region" evidence="4">
    <location>
        <begin position="405"/>
        <end position="432"/>
    </location>
</feature>
<evidence type="ECO:0000313" key="7">
    <source>
        <dbReference type="EMBL" id="KAF5887486.1"/>
    </source>
</evidence>
<feature type="domain" description="CCDC113/CCDC96 coiled-coil" evidence="6">
    <location>
        <begin position="270"/>
        <end position="431"/>
    </location>
</feature>
<comment type="caution">
    <text evidence="7">The sequence shown here is derived from an EMBL/GenBank/DDBJ whole genome shotgun (WGS) entry which is preliminary data.</text>
</comment>
<gene>
    <name evidence="7" type="ORF">DAT39_022254</name>
</gene>
<feature type="coiled-coil region" evidence="4">
    <location>
        <begin position="219"/>
        <end position="278"/>
    </location>
</feature>
<keyword evidence="2 4" id="KW-0175">Coiled coil</keyword>
<evidence type="ECO:0000256" key="5">
    <source>
        <dbReference type="SAM" id="MobiDB-lite"/>
    </source>
</evidence>
<accession>A0A8J4TZZ2</accession>
<dbReference type="EMBL" id="QNUK01001099">
    <property type="protein sequence ID" value="KAF5887486.1"/>
    <property type="molecule type" value="Genomic_DNA"/>
</dbReference>
<feature type="compositionally biased region" description="Basic and acidic residues" evidence="5">
    <location>
        <begin position="106"/>
        <end position="117"/>
    </location>
</feature>
<dbReference type="OrthoDB" id="10254794at2759"/>